<reference evidence="2 3" key="1">
    <citation type="journal article" date="2023" name="Genes (Basel)">
        <title>Chromosome-Level Genome Assembly and Circadian Gene Repertoire of the Patagonia Blennie Eleginops maclovinus-The Closest Ancestral Proxy of Antarctic Cryonotothenioids.</title>
        <authorList>
            <person name="Cheng C.C."/>
            <person name="Rivera-Colon A.G."/>
            <person name="Minhas B.F."/>
            <person name="Wilson L."/>
            <person name="Rayamajhi N."/>
            <person name="Vargas-Chacoff L."/>
            <person name="Catchen J.M."/>
        </authorList>
    </citation>
    <scope>NUCLEOTIDE SEQUENCE [LARGE SCALE GENOMIC DNA]</scope>
    <source>
        <strain evidence="2">JMC-PN-2008</strain>
    </source>
</reference>
<dbReference type="Proteomes" id="UP001346869">
    <property type="component" value="Unassembled WGS sequence"/>
</dbReference>
<accession>A0AAN7WPV5</accession>
<dbReference type="AlphaFoldDB" id="A0AAN7WPV5"/>
<proteinExistence type="predicted"/>
<protein>
    <submittedName>
        <fullName evidence="2">Uncharacterized protein</fullName>
    </submittedName>
</protein>
<gene>
    <name evidence="2" type="ORF">PBY51_016531</name>
</gene>
<keyword evidence="3" id="KW-1185">Reference proteome</keyword>
<evidence type="ECO:0000313" key="3">
    <source>
        <dbReference type="Proteomes" id="UP001346869"/>
    </source>
</evidence>
<sequence length="50" mass="5840">MGAPGARGPEKDPNRGKLPQRTRLWTRSPERRRLGSQQREQRELKREKSG</sequence>
<feature type="compositionally biased region" description="Basic and acidic residues" evidence="1">
    <location>
        <begin position="28"/>
        <end position="50"/>
    </location>
</feature>
<dbReference type="EMBL" id="JAUZQC010000026">
    <property type="protein sequence ID" value="KAK5847402.1"/>
    <property type="molecule type" value="Genomic_DNA"/>
</dbReference>
<organism evidence="2 3">
    <name type="scientific">Eleginops maclovinus</name>
    <name type="common">Patagonian blennie</name>
    <name type="synonym">Eleginus maclovinus</name>
    <dbReference type="NCBI Taxonomy" id="56733"/>
    <lineage>
        <taxon>Eukaryota</taxon>
        <taxon>Metazoa</taxon>
        <taxon>Chordata</taxon>
        <taxon>Craniata</taxon>
        <taxon>Vertebrata</taxon>
        <taxon>Euteleostomi</taxon>
        <taxon>Actinopterygii</taxon>
        <taxon>Neopterygii</taxon>
        <taxon>Teleostei</taxon>
        <taxon>Neoteleostei</taxon>
        <taxon>Acanthomorphata</taxon>
        <taxon>Eupercaria</taxon>
        <taxon>Perciformes</taxon>
        <taxon>Notothenioidei</taxon>
        <taxon>Eleginopidae</taxon>
        <taxon>Eleginops</taxon>
    </lineage>
</organism>
<reference evidence="2 3" key="2">
    <citation type="journal article" date="2023" name="Mol. Biol. Evol.">
        <title>Genomics of Secondarily Temperate Adaptation in the Only Non-Antarctic Icefish.</title>
        <authorList>
            <person name="Rivera-Colon A.G."/>
            <person name="Rayamajhi N."/>
            <person name="Minhas B.F."/>
            <person name="Madrigal G."/>
            <person name="Bilyk K.T."/>
            <person name="Yoon V."/>
            <person name="Hune M."/>
            <person name="Gregory S."/>
            <person name="Cheng C.H.C."/>
            <person name="Catchen J.M."/>
        </authorList>
    </citation>
    <scope>NUCLEOTIDE SEQUENCE [LARGE SCALE GENOMIC DNA]</scope>
    <source>
        <strain evidence="2">JMC-PN-2008</strain>
    </source>
</reference>
<feature type="region of interest" description="Disordered" evidence="1">
    <location>
        <begin position="1"/>
        <end position="50"/>
    </location>
</feature>
<evidence type="ECO:0000313" key="2">
    <source>
        <dbReference type="EMBL" id="KAK5847402.1"/>
    </source>
</evidence>
<comment type="caution">
    <text evidence="2">The sequence shown here is derived from an EMBL/GenBank/DDBJ whole genome shotgun (WGS) entry which is preliminary data.</text>
</comment>
<evidence type="ECO:0000256" key="1">
    <source>
        <dbReference type="SAM" id="MobiDB-lite"/>
    </source>
</evidence>
<name>A0AAN7WPV5_ELEMC</name>